<evidence type="ECO:0000256" key="3">
    <source>
        <dbReference type="SAM" id="MobiDB-lite"/>
    </source>
</evidence>
<dbReference type="RefSeq" id="XP_032814180.1">
    <property type="nucleotide sequence ID" value="XM_032958289.1"/>
</dbReference>
<feature type="region of interest" description="Disordered" evidence="3">
    <location>
        <begin position="346"/>
        <end position="426"/>
    </location>
</feature>
<dbReference type="SUPFAM" id="SSF46934">
    <property type="entry name" value="UBA-like"/>
    <property type="match status" value="1"/>
</dbReference>
<dbReference type="PROSITE" id="PS50033">
    <property type="entry name" value="UBX"/>
    <property type="match status" value="1"/>
</dbReference>
<dbReference type="GeneID" id="116944589"/>
<dbReference type="CDD" id="cd02958">
    <property type="entry name" value="UAS"/>
    <property type="match status" value="1"/>
</dbReference>
<evidence type="ECO:0000259" key="4">
    <source>
        <dbReference type="PROSITE" id="PS50033"/>
    </source>
</evidence>
<dbReference type="SUPFAM" id="SSF54236">
    <property type="entry name" value="Ubiquitin-like"/>
    <property type="match status" value="1"/>
</dbReference>
<keyword evidence="5" id="KW-1185">Reference proteome</keyword>
<feature type="region of interest" description="Disordered" evidence="3">
    <location>
        <begin position="107"/>
        <end position="129"/>
    </location>
</feature>
<dbReference type="InterPro" id="IPR017346">
    <property type="entry name" value="UBX_7/2"/>
</dbReference>
<dbReference type="FunFam" id="3.40.30.10:FF:000079">
    <property type="entry name" value="UBX domain-containing protein 7"/>
    <property type="match status" value="1"/>
</dbReference>
<dbReference type="InterPro" id="IPR050730">
    <property type="entry name" value="UBX_domain-protein"/>
</dbReference>
<dbReference type="PANTHER" id="PTHR23322">
    <property type="entry name" value="FAS-ASSOCIATED PROTEIN"/>
    <property type="match status" value="1"/>
</dbReference>
<dbReference type="Gene3D" id="3.40.30.10">
    <property type="entry name" value="Glutaredoxin"/>
    <property type="match status" value="1"/>
</dbReference>
<dbReference type="GO" id="GO:0005634">
    <property type="term" value="C:nucleus"/>
    <property type="evidence" value="ECO:0007669"/>
    <property type="project" value="TreeGrafter"/>
</dbReference>
<dbReference type="Gene3D" id="1.10.8.10">
    <property type="entry name" value="DNA helicase RuvA subunit, C-terminal domain"/>
    <property type="match status" value="1"/>
</dbReference>
<feature type="compositionally biased region" description="Acidic residues" evidence="3">
    <location>
        <begin position="363"/>
        <end position="378"/>
    </location>
</feature>
<reference evidence="6" key="1">
    <citation type="submission" date="2025-08" db="UniProtKB">
        <authorList>
            <consortium name="RefSeq"/>
        </authorList>
    </citation>
    <scope>IDENTIFICATION</scope>
    <source>
        <tissue evidence="6">Sperm</tissue>
    </source>
</reference>
<dbReference type="InterPro" id="IPR001012">
    <property type="entry name" value="UBX_dom"/>
</dbReference>
<dbReference type="InterPro" id="IPR029071">
    <property type="entry name" value="Ubiquitin-like_domsf"/>
</dbReference>
<dbReference type="SMART" id="SM00166">
    <property type="entry name" value="UBX"/>
    <property type="match status" value="1"/>
</dbReference>
<dbReference type="Gene3D" id="3.10.20.90">
    <property type="entry name" value="Phosphatidylinositol 3-kinase Catalytic Subunit, Chain A, domain 1"/>
    <property type="match status" value="1"/>
</dbReference>
<dbReference type="PANTHER" id="PTHR23322:SF6">
    <property type="entry name" value="UBX DOMAIN-CONTAINING PROTEIN 7"/>
    <property type="match status" value="1"/>
</dbReference>
<accession>A0AAJ7TAD3</accession>
<evidence type="ECO:0000313" key="5">
    <source>
        <dbReference type="Proteomes" id="UP001318040"/>
    </source>
</evidence>
<proteinExistence type="predicted"/>
<dbReference type="CDD" id="cd01773">
    <property type="entry name" value="UBX_UBXN7"/>
    <property type="match status" value="1"/>
</dbReference>
<name>A0AAJ7TAD3_PETMA</name>
<feature type="compositionally biased region" description="Acidic residues" evidence="3">
    <location>
        <begin position="391"/>
        <end position="400"/>
    </location>
</feature>
<dbReference type="PIRSF" id="PIRSF037991">
    <property type="entry name" value="UCP037991_UBX7/2"/>
    <property type="match status" value="1"/>
</dbReference>
<dbReference type="AlphaFoldDB" id="A0AAJ7TAD3"/>
<dbReference type="CDD" id="cd14345">
    <property type="entry name" value="UBA_UBXD7"/>
    <property type="match status" value="1"/>
</dbReference>
<gene>
    <name evidence="6" type="primary">UBXN7</name>
</gene>
<feature type="domain" description="UBX" evidence="4">
    <location>
        <begin position="421"/>
        <end position="498"/>
    </location>
</feature>
<dbReference type="InterPro" id="IPR006577">
    <property type="entry name" value="UAS"/>
</dbReference>
<sequence>MASSSPASDAESLGAMVGDFCAITGASQDVALHMLDACGNELHTAVTMFLDGGAGPVPTAAASPLDAAHGPPGSSRSHSRSHTHGRVHAPRARHALSTATAATIGAAAGTSQQAEDLDGGDVRAPIPQKQEVLVDPEPIFGAPKRSRLSQSVFDGFRDFQTEAIRQEQELLNGGAVDRRLKTLADLFRPPIDLMHKGTFETAKKTGQSQRKWLMVNIQNVQDFSCQCLNRDVWSHEAVKAVIREHFIFWQVYHDSEEGQRYMQFYKLTEFPYVSVLDPRTGEKLLECHRLDANSLLELVTEFLSTYNLNEASPGKPKKRSRTASLIDASEDSQLEAAIQASLQETHYGPSAAPSPPHSSGAPSDDDNDDDDDEIDNEVAEGSAGGAARTCEDDDDDEDVCVDSTEGSNPAWEDSGSAGGEEKGPQSRLMVRFPDGKREQVVMAAEATLTALLSLVEARGFPGDRFELVTNFPRRKLAALGGDTTLRQAGLFPHETVFVQERV</sequence>
<dbReference type="InterPro" id="IPR036249">
    <property type="entry name" value="Thioredoxin-like_sf"/>
</dbReference>
<evidence type="ECO:0000313" key="6">
    <source>
        <dbReference type="RefSeq" id="XP_032814180.1"/>
    </source>
</evidence>
<evidence type="ECO:0000256" key="1">
    <source>
        <dbReference type="ARBA" id="ARBA00022553"/>
    </source>
</evidence>
<dbReference type="Proteomes" id="UP001318040">
    <property type="component" value="Chromosome 21"/>
</dbReference>
<feature type="region of interest" description="Disordered" evidence="3">
    <location>
        <begin position="60"/>
        <end position="93"/>
    </location>
</feature>
<dbReference type="Pfam" id="PF14555">
    <property type="entry name" value="UBA_4"/>
    <property type="match status" value="1"/>
</dbReference>
<dbReference type="Pfam" id="PF13899">
    <property type="entry name" value="Thioredoxin_7"/>
    <property type="match status" value="1"/>
</dbReference>
<organism evidence="5 6">
    <name type="scientific">Petromyzon marinus</name>
    <name type="common">Sea lamprey</name>
    <dbReference type="NCBI Taxonomy" id="7757"/>
    <lineage>
        <taxon>Eukaryota</taxon>
        <taxon>Metazoa</taxon>
        <taxon>Chordata</taxon>
        <taxon>Craniata</taxon>
        <taxon>Vertebrata</taxon>
        <taxon>Cyclostomata</taxon>
        <taxon>Hyperoartia</taxon>
        <taxon>Petromyzontiformes</taxon>
        <taxon>Petromyzontidae</taxon>
        <taxon>Petromyzon</taxon>
    </lineage>
</organism>
<protein>
    <recommendedName>
        <fullName evidence="2">UBX domain-containing protein 7</fullName>
    </recommendedName>
</protein>
<dbReference type="InterPro" id="IPR009060">
    <property type="entry name" value="UBA-like_sf"/>
</dbReference>
<dbReference type="Pfam" id="PF00789">
    <property type="entry name" value="UBX"/>
    <property type="match status" value="1"/>
</dbReference>
<keyword evidence="1" id="KW-0597">Phosphoprotein</keyword>
<dbReference type="CTD" id="26043"/>
<dbReference type="SUPFAM" id="SSF52833">
    <property type="entry name" value="Thioredoxin-like"/>
    <property type="match status" value="1"/>
</dbReference>
<feature type="compositionally biased region" description="Basic residues" evidence="3">
    <location>
        <begin position="77"/>
        <end position="93"/>
    </location>
</feature>
<dbReference type="SMART" id="SM00594">
    <property type="entry name" value="UAS"/>
    <property type="match status" value="1"/>
</dbReference>
<evidence type="ECO:0000256" key="2">
    <source>
        <dbReference type="PIRNR" id="PIRNR037991"/>
    </source>
</evidence>
<dbReference type="GO" id="GO:0043130">
    <property type="term" value="F:ubiquitin binding"/>
    <property type="evidence" value="ECO:0007669"/>
    <property type="project" value="TreeGrafter"/>
</dbReference>
<dbReference type="KEGG" id="pmrn:116944589"/>
<dbReference type="GO" id="GO:0043161">
    <property type="term" value="P:proteasome-mediated ubiquitin-dependent protein catabolic process"/>
    <property type="evidence" value="ECO:0007669"/>
    <property type="project" value="TreeGrafter"/>
</dbReference>